<evidence type="ECO:0000256" key="1">
    <source>
        <dbReference type="SAM" id="MobiDB-lite"/>
    </source>
</evidence>
<protein>
    <recommendedName>
        <fullName evidence="2">C2H2-type domain-containing protein</fullName>
    </recommendedName>
</protein>
<reference evidence="3 4" key="1">
    <citation type="submission" date="2020-04" db="EMBL/GenBank/DDBJ databases">
        <authorList>
            <person name="Alioto T."/>
            <person name="Alioto T."/>
            <person name="Gomez Garrido J."/>
        </authorList>
    </citation>
    <scope>NUCLEOTIDE SEQUENCE [LARGE SCALE GENOMIC DNA]</scope>
</reference>
<evidence type="ECO:0000259" key="2">
    <source>
        <dbReference type="PROSITE" id="PS00028"/>
    </source>
</evidence>
<dbReference type="Gene3D" id="3.30.160.60">
    <property type="entry name" value="Classic Zinc Finger"/>
    <property type="match status" value="1"/>
</dbReference>
<dbReference type="AlphaFoldDB" id="A0A8S1DHC1"/>
<evidence type="ECO:0000313" key="3">
    <source>
        <dbReference type="EMBL" id="CAB3380101.1"/>
    </source>
</evidence>
<proteinExistence type="predicted"/>
<comment type="caution">
    <text evidence="3">The sequence shown here is derived from an EMBL/GenBank/DDBJ whole genome shotgun (WGS) entry which is preliminary data.</text>
</comment>
<dbReference type="Proteomes" id="UP000494165">
    <property type="component" value="Unassembled WGS sequence"/>
</dbReference>
<feature type="region of interest" description="Disordered" evidence="1">
    <location>
        <begin position="134"/>
        <end position="162"/>
    </location>
</feature>
<dbReference type="PROSITE" id="PS00028">
    <property type="entry name" value="ZINC_FINGER_C2H2_1"/>
    <property type="match status" value="1"/>
</dbReference>
<organism evidence="3 4">
    <name type="scientific">Cloeon dipterum</name>
    <dbReference type="NCBI Taxonomy" id="197152"/>
    <lineage>
        <taxon>Eukaryota</taxon>
        <taxon>Metazoa</taxon>
        <taxon>Ecdysozoa</taxon>
        <taxon>Arthropoda</taxon>
        <taxon>Hexapoda</taxon>
        <taxon>Insecta</taxon>
        <taxon>Pterygota</taxon>
        <taxon>Palaeoptera</taxon>
        <taxon>Ephemeroptera</taxon>
        <taxon>Pisciforma</taxon>
        <taxon>Baetidae</taxon>
        <taxon>Cloeon</taxon>
    </lineage>
</organism>
<feature type="domain" description="C2H2-type" evidence="2">
    <location>
        <begin position="226"/>
        <end position="247"/>
    </location>
</feature>
<feature type="region of interest" description="Disordered" evidence="1">
    <location>
        <begin position="37"/>
        <end position="56"/>
    </location>
</feature>
<evidence type="ECO:0000313" key="4">
    <source>
        <dbReference type="Proteomes" id="UP000494165"/>
    </source>
</evidence>
<feature type="compositionally biased region" description="Polar residues" evidence="1">
    <location>
        <begin position="136"/>
        <end position="160"/>
    </location>
</feature>
<accession>A0A8S1DHC1</accession>
<keyword evidence="4" id="KW-1185">Reference proteome</keyword>
<gene>
    <name evidence="3" type="ORF">CLODIP_2_CD07084</name>
</gene>
<sequence>MDRQRCAVCNENHILTTICLFHALERERERMWQNPLQVDPSAEEPPPQPWEGNAYETGLSFQGSQAAARSLPEQPFGLGALNQQGQEEARKTYHSLQVVNRDNFSGHLGFNSSPSQNAFPSISNSGENIAGFLQNRFPQSNGTNSHLVQPQANLPQSSPVWNRPPIKLPQNPFPNQGAERMPQQQGPAQFPSNNLAAIASIEAIPGGSPSAENGAEARVGFKKYQCPYCPNQYKILIEFRKHLKREHGKLYFCNVFPCVRGFDSERRRLEEHKSNDHTS</sequence>
<name>A0A8S1DHC1_9INSE</name>
<dbReference type="EMBL" id="CADEPI010000201">
    <property type="protein sequence ID" value="CAB3380101.1"/>
    <property type="molecule type" value="Genomic_DNA"/>
</dbReference>
<dbReference type="InterPro" id="IPR013087">
    <property type="entry name" value="Znf_C2H2_type"/>
</dbReference>